<dbReference type="PROSITE" id="PS51352">
    <property type="entry name" value="THIOREDOXIN_2"/>
    <property type="match status" value="1"/>
</dbReference>
<dbReference type="InterPro" id="IPR013766">
    <property type="entry name" value="Thioredoxin_domain"/>
</dbReference>
<dbReference type="Gene3D" id="3.40.30.10">
    <property type="entry name" value="Glutaredoxin"/>
    <property type="match status" value="1"/>
</dbReference>
<accession>A0A1Z5JYI4</accession>
<dbReference type="InterPro" id="IPR017937">
    <property type="entry name" value="Thioredoxin_CS"/>
</dbReference>
<name>A0A1Z5JYI4_FISSO</name>
<keyword evidence="1" id="KW-1015">Disulfide bond</keyword>
<dbReference type="CDD" id="cd02947">
    <property type="entry name" value="TRX_family"/>
    <property type="match status" value="1"/>
</dbReference>
<dbReference type="PROSITE" id="PS00194">
    <property type="entry name" value="THIOREDOXIN_1"/>
    <property type="match status" value="1"/>
</dbReference>
<dbReference type="Pfam" id="PF00085">
    <property type="entry name" value="Thioredoxin"/>
    <property type="match status" value="1"/>
</dbReference>
<evidence type="ECO:0000313" key="4">
    <source>
        <dbReference type="Proteomes" id="UP000198406"/>
    </source>
</evidence>
<dbReference type="AlphaFoldDB" id="A0A1Z5JYI4"/>
<keyword evidence="4" id="KW-1185">Reference proteome</keyword>
<protein>
    <recommendedName>
        <fullName evidence="2">Thioredoxin domain-containing protein</fullName>
    </recommendedName>
</protein>
<evidence type="ECO:0000313" key="3">
    <source>
        <dbReference type="EMBL" id="GAX19095.1"/>
    </source>
</evidence>
<dbReference type="OrthoDB" id="2121326at2759"/>
<dbReference type="InParanoid" id="A0A1Z5JYI4"/>
<sequence>MMMQVLRAPAIARYAVRSNFLRHFSTVQKLADSSAVEDFRNLNSKAVMYFTASWCGPCKAISPMYQEMATKYTDIAFGKIDIDENADSSMEYEISAVPTFIFFEDNKAIALVRGADVKGLQSNLDLLQNSK</sequence>
<organism evidence="3 4">
    <name type="scientific">Fistulifera solaris</name>
    <name type="common">Oleaginous diatom</name>
    <dbReference type="NCBI Taxonomy" id="1519565"/>
    <lineage>
        <taxon>Eukaryota</taxon>
        <taxon>Sar</taxon>
        <taxon>Stramenopiles</taxon>
        <taxon>Ochrophyta</taxon>
        <taxon>Bacillariophyta</taxon>
        <taxon>Bacillariophyceae</taxon>
        <taxon>Bacillariophycidae</taxon>
        <taxon>Naviculales</taxon>
        <taxon>Naviculaceae</taxon>
        <taxon>Fistulifera</taxon>
    </lineage>
</organism>
<evidence type="ECO:0000259" key="2">
    <source>
        <dbReference type="PROSITE" id="PS51352"/>
    </source>
</evidence>
<dbReference type="Proteomes" id="UP000198406">
    <property type="component" value="Unassembled WGS sequence"/>
</dbReference>
<reference evidence="3 4" key="1">
    <citation type="journal article" date="2015" name="Plant Cell">
        <title>Oil accumulation by the oleaginous diatom Fistulifera solaris as revealed by the genome and transcriptome.</title>
        <authorList>
            <person name="Tanaka T."/>
            <person name="Maeda Y."/>
            <person name="Veluchamy A."/>
            <person name="Tanaka M."/>
            <person name="Abida H."/>
            <person name="Marechal E."/>
            <person name="Bowler C."/>
            <person name="Muto M."/>
            <person name="Sunaga Y."/>
            <person name="Tanaka M."/>
            <person name="Yoshino T."/>
            <person name="Taniguchi T."/>
            <person name="Fukuda Y."/>
            <person name="Nemoto M."/>
            <person name="Matsumoto M."/>
            <person name="Wong P.S."/>
            <person name="Aburatani S."/>
            <person name="Fujibuchi W."/>
        </authorList>
    </citation>
    <scope>NUCLEOTIDE SEQUENCE [LARGE SCALE GENOMIC DNA]</scope>
    <source>
        <strain evidence="3 4">JPCC DA0580</strain>
    </source>
</reference>
<dbReference type="EMBL" id="BDSP01000134">
    <property type="protein sequence ID" value="GAX19095.1"/>
    <property type="molecule type" value="Genomic_DNA"/>
</dbReference>
<feature type="domain" description="Thioredoxin" evidence="2">
    <location>
        <begin position="2"/>
        <end position="129"/>
    </location>
</feature>
<dbReference type="InterPro" id="IPR036249">
    <property type="entry name" value="Thioredoxin-like_sf"/>
</dbReference>
<proteinExistence type="predicted"/>
<dbReference type="SUPFAM" id="SSF52833">
    <property type="entry name" value="Thioredoxin-like"/>
    <property type="match status" value="1"/>
</dbReference>
<gene>
    <name evidence="3" type="ORF">FisN_3Lh030</name>
</gene>
<comment type="caution">
    <text evidence="3">The sequence shown here is derived from an EMBL/GenBank/DDBJ whole genome shotgun (WGS) entry which is preliminary data.</text>
</comment>
<dbReference type="PANTHER" id="PTHR46115">
    <property type="entry name" value="THIOREDOXIN-LIKE PROTEIN 1"/>
    <property type="match status" value="1"/>
</dbReference>
<evidence type="ECO:0000256" key="1">
    <source>
        <dbReference type="ARBA" id="ARBA00023157"/>
    </source>
</evidence>
<dbReference type="PRINTS" id="PR00421">
    <property type="entry name" value="THIOREDOXIN"/>
</dbReference>